<protein>
    <recommendedName>
        <fullName evidence="3">D-xylose 1-dehydrogenase (NADP(+), D-xylono-1,5-lactone-forming)</fullName>
        <ecNumber evidence="3">1.1.1.179</ecNumber>
    </recommendedName>
    <alternativeName>
        <fullName evidence="4">D-xylose-NADP dehydrogenase</fullName>
    </alternativeName>
</protein>
<evidence type="ECO:0000313" key="7">
    <source>
        <dbReference type="EMBL" id="GIZ44592.1"/>
    </source>
</evidence>
<evidence type="ECO:0000256" key="1">
    <source>
        <dbReference type="ARBA" id="ARBA00010928"/>
    </source>
</evidence>
<reference evidence="7 8" key="1">
    <citation type="submission" date="2021-01" db="EMBL/GenBank/DDBJ databases">
        <title>Cercospora kikuchii MAFF 305040 whole genome shotgun sequence.</title>
        <authorList>
            <person name="Kashiwa T."/>
            <person name="Suzuki T."/>
        </authorList>
    </citation>
    <scope>NUCLEOTIDE SEQUENCE [LARGE SCALE GENOMIC DNA]</scope>
    <source>
        <strain evidence="7 8">MAFF 305040</strain>
    </source>
</reference>
<dbReference type="PANTHER" id="PTHR22604:SF105">
    <property type="entry name" value="TRANS-1,2-DIHYDROBENZENE-1,2-DIOL DEHYDROGENASE"/>
    <property type="match status" value="1"/>
</dbReference>
<dbReference type="InterPro" id="IPR036291">
    <property type="entry name" value="NAD(P)-bd_dom_sf"/>
</dbReference>
<evidence type="ECO:0000256" key="4">
    <source>
        <dbReference type="ARBA" id="ARBA00042988"/>
    </source>
</evidence>
<keyword evidence="8" id="KW-1185">Reference proteome</keyword>
<dbReference type="InterPro" id="IPR000683">
    <property type="entry name" value="Gfo/Idh/MocA-like_OxRdtase_N"/>
</dbReference>
<comment type="catalytic activity">
    <reaction evidence="5">
        <text>D-xylose + NADP(+) = D-xylono-1,5-lactone + NADPH + H(+)</text>
        <dbReference type="Rhea" id="RHEA:22000"/>
        <dbReference type="ChEBI" id="CHEBI:15378"/>
        <dbReference type="ChEBI" id="CHEBI:15867"/>
        <dbReference type="ChEBI" id="CHEBI:53455"/>
        <dbReference type="ChEBI" id="CHEBI:57783"/>
        <dbReference type="ChEBI" id="CHEBI:58349"/>
        <dbReference type="EC" id="1.1.1.179"/>
    </reaction>
</comment>
<feature type="domain" description="Gfo/Idh/MocA-like oxidoreductase N-terminal" evidence="6">
    <location>
        <begin position="29"/>
        <end position="132"/>
    </location>
</feature>
<sequence length="138" mass="14904">MGALFSMLRRAYQALISPPRLAKKDDAVRFGLLGASAIAPIALIGPAQSHAEAIIAAVAARDPARAAAYAKKHHIPIVHNSYQDLLDDPSIDAVYIALPNGHHYEWAIRSLKAGKHVLLEKPSTSNAHEAKKFSSPQR</sequence>
<evidence type="ECO:0000313" key="8">
    <source>
        <dbReference type="Proteomes" id="UP000825890"/>
    </source>
</evidence>
<comment type="similarity">
    <text evidence="1">Belongs to the Gfo/Idh/MocA family.</text>
</comment>
<dbReference type="EMBL" id="BOLY01000004">
    <property type="protein sequence ID" value="GIZ44592.1"/>
    <property type="molecule type" value="Genomic_DNA"/>
</dbReference>
<dbReference type="PANTHER" id="PTHR22604">
    <property type="entry name" value="OXIDOREDUCTASES"/>
    <property type="match status" value="1"/>
</dbReference>
<evidence type="ECO:0000256" key="2">
    <source>
        <dbReference type="ARBA" id="ARBA00023002"/>
    </source>
</evidence>
<dbReference type="OrthoDB" id="6417021at2759"/>
<name>A0A9P3CJY4_9PEZI</name>
<dbReference type="Pfam" id="PF01408">
    <property type="entry name" value="GFO_IDH_MocA"/>
    <property type="match status" value="1"/>
</dbReference>
<dbReference type="GeneID" id="68293361"/>
<dbReference type="EC" id="1.1.1.179" evidence="3"/>
<proteinExistence type="inferred from homology"/>
<evidence type="ECO:0000256" key="5">
    <source>
        <dbReference type="ARBA" id="ARBA00049233"/>
    </source>
</evidence>
<dbReference type="AlphaFoldDB" id="A0A9P3CJY4"/>
<dbReference type="GO" id="GO:0000166">
    <property type="term" value="F:nucleotide binding"/>
    <property type="evidence" value="ECO:0007669"/>
    <property type="project" value="InterPro"/>
</dbReference>
<dbReference type="Proteomes" id="UP000825890">
    <property type="component" value="Unassembled WGS sequence"/>
</dbReference>
<dbReference type="InterPro" id="IPR050984">
    <property type="entry name" value="Gfo/Idh/MocA_domain"/>
</dbReference>
<evidence type="ECO:0000256" key="3">
    <source>
        <dbReference type="ARBA" id="ARBA00038984"/>
    </source>
</evidence>
<evidence type="ECO:0000259" key="6">
    <source>
        <dbReference type="Pfam" id="PF01408"/>
    </source>
</evidence>
<dbReference type="Gene3D" id="3.40.50.720">
    <property type="entry name" value="NAD(P)-binding Rossmann-like Domain"/>
    <property type="match status" value="1"/>
</dbReference>
<organism evidence="7 8">
    <name type="scientific">Cercospora kikuchii</name>
    <dbReference type="NCBI Taxonomy" id="84275"/>
    <lineage>
        <taxon>Eukaryota</taxon>
        <taxon>Fungi</taxon>
        <taxon>Dikarya</taxon>
        <taxon>Ascomycota</taxon>
        <taxon>Pezizomycotina</taxon>
        <taxon>Dothideomycetes</taxon>
        <taxon>Dothideomycetidae</taxon>
        <taxon>Mycosphaerellales</taxon>
        <taxon>Mycosphaerellaceae</taxon>
        <taxon>Cercospora</taxon>
    </lineage>
</organism>
<keyword evidence="2" id="KW-0560">Oxidoreductase</keyword>
<dbReference type="GO" id="GO:0047837">
    <property type="term" value="F:D-xylose 1-dehydrogenase (NADP+) activity"/>
    <property type="evidence" value="ECO:0007669"/>
    <property type="project" value="UniProtKB-EC"/>
</dbReference>
<gene>
    <name evidence="7" type="ORF">CKM354_000778600</name>
</gene>
<dbReference type="RefSeq" id="XP_044659079.1">
    <property type="nucleotide sequence ID" value="XM_044803144.1"/>
</dbReference>
<dbReference type="SUPFAM" id="SSF51735">
    <property type="entry name" value="NAD(P)-binding Rossmann-fold domains"/>
    <property type="match status" value="1"/>
</dbReference>
<comment type="caution">
    <text evidence="7">The sequence shown here is derived from an EMBL/GenBank/DDBJ whole genome shotgun (WGS) entry which is preliminary data.</text>
</comment>
<accession>A0A9P3CJY4</accession>